<name>A0A6G0VKV6_APHCR</name>
<feature type="domain" description="Transposable element P transposase-like GTP-binding insertion" evidence="3">
    <location>
        <begin position="215"/>
        <end position="307"/>
    </location>
</feature>
<dbReference type="OrthoDB" id="6610657at2759"/>
<dbReference type="Pfam" id="PF12017">
    <property type="entry name" value="Tnp_P_element"/>
    <property type="match status" value="1"/>
</dbReference>
<gene>
    <name evidence="4" type="ORF">FWK35_00031038</name>
</gene>
<keyword evidence="5" id="KW-1185">Reference proteome</keyword>
<protein>
    <submittedName>
        <fullName evidence="4">THAP-type domain-containing protein</fullName>
    </submittedName>
</protein>
<feature type="domain" description="Transposable element P transposase-like RNase H" evidence="2">
    <location>
        <begin position="54"/>
        <end position="184"/>
    </location>
</feature>
<dbReference type="AlphaFoldDB" id="A0A6G0VKV6"/>
<evidence type="ECO:0000259" key="1">
    <source>
        <dbReference type="Pfam" id="PF12017"/>
    </source>
</evidence>
<evidence type="ECO:0000313" key="5">
    <source>
        <dbReference type="Proteomes" id="UP000478052"/>
    </source>
</evidence>
<dbReference type="EMBL" id="VUJU01015307">
    <property type="protein sequence ID" value="KAF0695055.1"/>
    <property type="molecule type" value="Genomic_DNA"/>
</dbReference>
<evidence type="ECO:0000259" key="3">
    <source>
        <dbReference type="Pfam" id="PF21788"/>
    </source>
</evidence>
<accession>A0A6G0VKV6</accession>
<evidence type="ECO:0000259" key="2">
    <source>
        <dbReference type="Pfam" id="PF21787"/>
    </source>
</evidence>
<reference evidence="4 5" key="1">
    <citation type="submission" date="2019-08" db="EMBL/GenBank/DDBJ databases">
        <title>Whole genome of Aphis craccivora.</title>
        <authorList>
            <person name="Voronova N.V."/>
            <person name="Shulinski R.S."/>
            <person name="Bandarenka Y.V."/>
            <person name="Zhorov D.G."/>
            <person name="Warner D."/>
        </authorList>
    </citation>
    <scope>NUCLEOTIDE SEQUENCE [LARGE SCALE GENOMIC DNA]</scope>
    <source>
        <strain evidence="4">180601</strain>
        <tissue evidence="4">Whole Body</tissue>
    </source>
</reference>
<feature type="domain" description="THAP9-like helix-turn-helix" evidence="1">
    <location>
        <begin position="4"/>
        <end position="44"/>
    </location>
</feature>
<dbReference type="InterPro" id="IPR048365">
    <property type="entry name" value="TNP-like_RNaseH_N"/>
</dbReference>
<evidence type="ECO:0000313" key="4">
    <source>
        <dbReference type="EMBL" id="KAF0695055.1"/>
    </source>
</evidence>
<organism evidence="4 5">
    <name type="scientific">Aphis craccivora</name>
    <name type="common">Cowpea aphid</name>
    <dbReference type="NCBI Taxonomy" id="307492"/>
    <lineage>
        <taxon>Eukaryota</taxon>
        <taxon>Metazoa</taxon>
        <taxon>Ecdysozoa</taxon>
        <taxon>Arthropoda</taxon>
        <taxon>Hexapoda</taxon>
        <taxon>Insecta</taxon>
        <taxon>Pterygota</taxon>
        <taxon>Neoptera</taxon>
        <taxon>Paraneoptera</taxon>
        <taxon>Hemiptera</taxon>
        <taxon>Sternorrhyncha</taxon>
        <taxon>Aphidomorpha</taxon>
        <taxon>Aphidoidea</taxon>
        <taxon>Aphididae</taxon>
        <taxon>Aphidini</taxon>
        <taxon>Aphis</taxon>
        <taxon>Aphis</taxon>
    </lineage>
</organism>
<proteinExistence type="predicted"/>
<dbReference type="Proteomes" id="UP000478052">
    <property type="component" value="Unassembled WGS sequence"/>
</dbReference>
<comment type="caution">
    <text evidence="4">The sequence shown here is derived from an EMBL/GenBank/DDBJ whole genome shotgun (WGS) entry which is preliminary data.</text>
</comment>
<dbReference type="Pfam" id="PF21787">
    <property type="entry name" value="TNP-like_RNaseH_N"/>
    <property type="match status" value="1"/>
</dbReference>
<sequence>MRKSQGIRYSNTIKQLALTIYFYVPRAYTFLKTILQLPSPRTIRGITEQIQVVPGLNDILFEAMDYKINNLKNDAKECILCIDEMSIKTHLFYNLLQDYIIGFNNSYDKKTYEPAKHVLCFMLRSLNYNWKQPVAYFFINNSCTGITLQNTIFAVISRVQSTSLKIKAVTTDQGSNFVNFASKMHVSKERPYFYVNGQKLFYFFDALHLLKSTRNNFLNKIYLEQFYKFDKGLNRLAPKLTDSHIYPGPFQKMKVSYASQVLSGTVAAAMKTCIHGGTLPPTAETTSIFIDYMDKLFDILNSKKKFDGKDFTRSFKNTAQQRGLYY</sequence>
<dbReference type="Pfam" id="PF21788">
    <property type="entry name" value="TNP-like_GBD"/>
    <property type="match status" value="1"/>
</dbReference>
<dbReference type="InterPro" id="IPR048366">
    <property type="entry name" value="TNP-like_GBD"/>
</dbReference>
<dbReference type="InterPro" id="IPR021896">
    <property type="entry name" value="THAP9-like_HTH"/>
</dbReference>